<dbReference type="EMBL" id="JAQNDN010000029">
    <property type="protein sequence ID" value="MDC0676052.1"/>
    <property type="molecule type" value="Genomic_DNA"/>
</dbReference>
<feature type="transmembrane region" description="Helical" evidence="1">
    <location>
        <begin position="106"/>
        <end position="122"/>
    </location>
</feature>
<keyword evidence="3" id="KW-1185">Reference proteome</keyword>
<reference evidence="2 3" key="1">
    <citation type="submission" date="2022-11" db="EMBL/GenBank/DDBJ databases">
        <title>Minimal conservation of predation-associated metabolite biosynthetic gene clusters underscores biosynthetic potential of Myxococcota including descriptions for ten novel species: Archangium lansinium sp. nov., Myxococcus landrumus sp. nov., Nannocystis bai.</title>
        <authorList>
            <person name="Ahearne A."/>
            <person name="Stevens C."/>
            <person name="Dowd S."/>
        </authorList>
    </citation>
    <scope>NUCLEOTIDE SEQUENCE [LARGE SCALE GENOMIC DNA]</scope>
    <source>
        <strain evidence="2 3">NCELM</strain>
    </source>
</reference>
<dbReference type="RefSeq" id="WP_272011753.1">
    <property type="nucleotide sequence ID" value="NZ_JAQNDN010000029.1"/>
</dbReference>
<keyword evidence="1" id="KW-0812">Transmembrane</keyword>
<feature type="transmembrane region" description="Helical" evidence="1">
    <location>
        <begin position="43"/>
        <end position="62"/>
    </location>
</feature>
<comment type="caution">
    <text evidence="2">The sequence shown here is derived from an EMBL/GenBank/DDBJ whole genome shotgun (WGS) entry which is preliminary data.</text>
</comment>
<evidence type="ECO:0000313" key="2">
    <source>
        <dbReference type="EMBL" id="MDC0676052.1"/>
    </source>
</evidence>
<name>A0ABT5BPF3_9BACT</name>
<evidence type="ECO:0000256" key="1">
    <source>
        <dbReference type="SAM" id="Phobius"/>
    </source>
</evidence>
<feature type="transmembrane region" description="Helical" evidence="1">
    <location>
        <begin position="74"/>
        <end position="94"/>
    </location>
</feature>
<accession>A0ABT5BPF3</accession>
<evidence type="ECO:0000313" key="3">
    <source>
        <dbReference type="Proteomes" id="UP001217838"/>
    </source>
</evidence>
<dbReference type="Proteomes" id="UP001217838">
    <property type="component" value="Unassembled WGS sequence"/>
</dbReference>
<sequence>MSDAPLVALYSLGFVRRFALSTLIGLALCAAMTDFALRPASLPWMIGTGVVFGLLSATWVLYVMHDDHQGRRTALGGLWGAVMFLTVFLGIDAVETAPDVAFERGAVDYVWVGIFGAVMFAWKSHRVMASTQPAA</sequence>
<evidence type="ECO:0008006" key="4">
    <source>
        <dbReference type="Google" id="ProtNLM"/>
    </source>
</evidence>
<protein>
    <recommendedName>
        <fullName evidence="4">SPW repeat-containing protein</fullName>
    </recommendedName>
</protein>
<proteinExistence type="predicted"/>
<organism evidence="2 3">
    <name type="scientific">Nannocystis radixulma</name>
    <dbReference type="NCBI Taxonomy" id="2995305"/>
    <lineage>
        <taxon>Bacteria</taxon>
        <taxon>Pseudomonadati</taxon>
        <taxon>Myxococcota</taxon>
        <taxon>Polyangia</taxon>
        <taxon>Nannocystales</taxon>
        <taxon>Nannocystaceae</taxon>
        <taxon>Nannocystis</taxon>
    </lineage>
</organism>
<gene>
    <name evidence="2" type="ORF">POL58_50440</name>
</gene>
<keyword evidence="1" id="KW-1133">Transmembrane helix</keyword>
<keyword evidence="1" id="KW-0472">Membrane</keyword>
<feature type="transmembrane region" description="Helical" evidence="1">
    <location>
        <begin position="18"/>
        <end position="37"/>
    </location>
</feature>